<evidence type="ECO:0000256" key="3">
    <source>
        <dbReference type="SAM" id="MobiDB-lite"/>
    </source>
</evidence>
<feature type="region of interest" description="Disordered" evidence="3">
    <location>
        <begin position="251"/>
        <end position="302"/>
    </location>
</feature>
<feature type="compositionally biased region" description="Basic and acidic residues" evidence="3">
    <location>
        <begin position="269"/>
        <end position="278"/>
    </location>
</feature>
<comment type="caution">
    <text evidence="4">The sequence shown here is derived from an EMBL/GenBank/DDBJ whole genome shotgun (WGS) entry which is preliminary data.</text>
</comment>
<dbReference type="OrthoDB" id="8188940at2759"/>
<proteinExistence type="predicted"/>
<dbReference type="PROSITE" id="PS51155">
    <property type="entry name" value="CHIT_BIND_RR_2"/>
    <property type="match status" value="1"/>
</dbReference>
<dbReference type="InterPro" id="IPR031311">
    <property type="entry name" value="CHIT_BIND_RR_consensus"/>
</dbReference>
<evidence type="ECO:0000256" key="2">
    <source>
        <dbReference type="PROSITE-ProRule" id="PRU00497"/>
    </source>
</evidence>
<dbReference type="EMBL" id="BLKM01007732">
    <property type="protein sequence ID" value="GFG31380.1"/>
    <property type="molecule type" value="Genomic_DNA"/>
</dbReference>
<dbReference type="Pfam" id="PF00379">
    <property type="entry name" value="Chitin_bind_4"/>
    <property type="match status" value="1"/>
</dbReference>
<dbReference type="GO" id="GO:0042302">
    <property type="term" value="F:structural constituent of cuticle"/>
    <property type="evidence" value="ECO:0007669"/>
    <property type="project" value="UniProtKB-UniRule"/>
</dbReference>
<dbReference type="InParanoid" id="A0A6L2PIW0"/>
<keyword evidence="1 2" id="KW-0193">Cuticle</keyword>
<dbReference type="InterPro" id="IPR000618">
    <property type="entry name" value="Insect_cuticle"/>
</dbReference>
<dbReference type="PANTHER" id="PTHR12236">
    <property type="entry name" value="STRUCTURAL CONTITUENT OF CUTICLE"/>
    <property type="match status" value="1"/>
</dbReference>
<dbReference type="PANTHER" id="PTHR12236:SF95">
    <property type="entry name" value="CUTICULAR PROTEIN 76BD, ISOFORM C-RELATED"/>
    <property type="match status" value="1"/>
</dbReference>
<dbReference type="PROSITE" id="PS00233">
    <property type="entry name" value="CHIT_BIND_RR_1"/>
    <property type="match status" value="1"/>
</dbReference>
<dbReference type="GO" id="GO:0005615">
    <property type="term" value="C:extracellular space"/>
    <property type="evidence" value="ECO:0007669"/>
    <property type="project" value="TreeGrafter"/>
</dbReference>
<dbReference type="InterPro" id="IPR051217">
    <property type="entry name" value="Insect_Cuticle_Struc_Prot"/>
</dbReference>
<evidence type="ECO:0000256" key="1">
    <source>
        <dbReference type="ARBA" id="ARBA00022460"/>
    </source>
</evidence>
<sequence length="302" mass="32988">MLYLPVASIYSKWEHNSVDGVSGLVASFGTLLAAVRGIPTHTDYASLYTQSEPSTYDSAYVKSEQLAYAPTHAKVVDYYAYPRYQFNYGVKDQHTGDLKSQWEHRDGDKVKGSYSVLEPDGSIRTVDYTADDHNGFNAIVKKTGPSRHPTSKHVSINHHLVGSVASVSKPISPVVSILKQTLPLTSTSYLSQPSDYTSGIQVPHASIQYRTPGIGGFTAYSYNIPGGLSSYESPKYTAEALRASSSIQVANPGPVLFPETPEEPQNESSDQKEVKLSADDTQGQAGTQKPATLYHEFFRTQP</sequence>
<organism evidence="4 5">
    <name type="scientific">Coptotermes formosanus</name>
    <name type="common">Formosan subterranean termite</name>
    <dbReference type="NCBI Taxonomy" id="36987"/>
    <lineage>
        <taxon>Eukaryota</taxon>
        <taxon>Metazoa</taxon>
        <taxon>Ecdysozoa</taxon>
        <taxon>Arthropoda</taxon>
        <taxon>Hexapoda</taxon>
        <taxon>Insecta</taxon>
        <taxon>Pterygota</taxon>
        <taxon>Neoptera</taxon>
        <taxon>Polyneoptera</taxon>
        <taxon>Dictyoptera</taxon>
        <taxon>Blattodea</taxon>
        <taxon>Blattoidea</taxon>
        <taxon>Termitoidae</taxon>
        <taxon>Rhinotermitidae</taxon>
        <taxon>Coptotermes</taxon>
    </lineage>
</organism>
<evidence type="ECO:0000313" key="5">
    <source>
        <dbReference type="Proteomes" id="UP000502823"/>
    </source>
</evidence>
<keyword evidence="5" id="KW-1185">Reference proteome</keyword>
<dbReference type="FunCoup" id="A0A6L2PIW0">
    <property type="interactions" value="1"/>
</dbReference>
<evidence type="ECO:0000313" key="4">
    <source>
        <dbReference type="EMBL" id="GFG31380.1"/>
    </source>
</evidence>
<dbReference type="Proteomes" id="UP000502823">
    <property type="component" value="Unassembled WGS sequence"/>
</dbReference>
<name>A0A6L2PIW0_COPFO</name>
<accession>A0A6L2PIW0</accession>
<dbReference type="GO" id="GO:0031012">
    <property type="term" value="C:extracellular matrix"/>
    <property type="evidence" value="ECO:0007669"/>
    <property type="project" value="TreeGrafter"/>
</dbReference>
<reference evidence="5" key="1">
    <citation type="submission" date="2020-01" db="EMBL/GenBank/DDBJ databases">
        <title>Draft genome sequence of the Termite Coptotermes fromosanus.</title>
        <authorList>
            <person name="Itakura S."/>
            <person name="Yosikawa Y."/>
            <person name="Umezawa K."/>
        </authorList>
    </citation>
    <scope>NUCLEOTIDE SEQUENCE [LARGE SCALE GENOMIC DNA]</scope>
</reference>
<protein>
    <recommendedName>
        <fullName evidence="6">Cuticle protein</fullName>
    </recommendedName>
</protein>
<evidence type="ECO:0008006" key="6">
    <source>
        <dbReference type="Google" id="ProtNLM"/>
    </source>
</evidence>
<gene>
    <name evidence="4" type="ORF">Cfor_09251</name>
</gene>
<feature type="compositionally biased region" description="Polar residues" evidence="3">
    <location>
        <begin position="279"/>
        <end position="290"/>
    </location>
</feature>
<dbReference type="PRINTS" id="PR00947">
    <property type="entry name" value="CUTICLE"/>
</dbReference>
<dbReference type="AlphaFoldDB" id="A0A6L2PIW0"/>